<protein>
    <submittedName>
        <fullName evidence="1">Uncharacterized protein</fullName>
    </submittedName>
</protein>
<dbReference type="AlphaFoldDB" id="A0A1Q2CLT7"/>
<organism evidence="1 2">
    <name type="scientific">Tessaracoccus aquimaris</name>
    <dbReference type="NCBI Taxonomy" id="1332264"/>
    <lineage>
        <taxon>Bacteria</taxon>
        <taxon>Bacillati</taxon>
        <taxon>Actinomycetota</taxon>
        <taxon>Actinomycetes</taxon>
        <taxon>Propionibacteriales</taxon>
        <taxon>Propionibacteriaceae</taxon>
        <taxon>Tessaracoccus</taxon>
    </lineage>
</organism>
<dbReference type="KEGG" id="tes:BW730_05720"/>
<evidence type="ECO:0000313" key="1">
    <source>
        <dbReference type="EMBL" id="AQP47088.1"/>
    </source>
</evidence>
<dbReference type="Proteomes" id="UP000188145">
    <property type="component" value="Chromosome"/>
</dbReference>
<keyword evidence="2" id="KW-1185">Reference proteome</keyword>
<accession>A0A1Q2CLT7</accession>
<reference evidence="2" key="1">
    <citation type="submission" date="2017-02" db="EMBL/GenBank/DDBJ databases">
        <title>Tessaracoccus aquaemaris sp. nov., isolated from the intestine of a Korean rockfish, Sebastes schlegelii, in a marine aquaculture pond.</title>
        <authorList>
            <person name="Tak E.J."/>
            <person name="Bae J.-W."/>
        </authorList>
    </citation>
    <scope>NUCLEOTIDE SEQUENCE [LARGE SCALE GENOMIC DNA]</scope>
    <source>
        <strain evidence="2">NSG39</strain>
    </source>
</reference>
<proteinExistence type="predicted"/>
<name>A0A1Q2CLT7_9ACTN</name>
<gene>
    <name evidence="1" type="ORF">BW730_05720</name>
</gene>
<evidence type="ECO:0000313" key="2">
    <source>
        <dbReference type="Proteomes" id="UP000188145"/>
    </source>
</evidence>
<sequence>MPESCAFCGSVGPLTREHVFGQWVSRTGLDLAPMRHHAGPINALPRDMGEQPPFRQTVKSFCGSCNNGWMSNLETVAQRVLTPLVLDEPGTIALEDQAAIATWVQKTALTAMLLSSKEQRENGYGLAPSEYRALYERRELVQPLDFSQFWVGRFEGVKGFSAVRVTPLTVRIPDFPEPPLPQGYAMTIVLGALLLHGVRFTTPGLQADTKTELGMPQLWPSETSVMWPVGQTCTETSLLALADGGTLRATGGEVRLQPWSHAAHLPQSAFENGAIKVPALCHKHDIYYPAALLQEAHQGQFYAFMTSCECSAYLIHTDSDRIRFRAAGEPEGIAAMYADLVGDEFLIEDQIGEFACKRLPA</sequence>
<dbReference type="EMBL" id="CP019606">
    <property type="protein sequence ID" value="AQP47088.1"/>
    <property type="molecule type" value="Genomic_DNA"/>
</dbReference>